<dbReference type="AlphaFoldDB" id="A0A5F9CQZ4"/>
<protein>
    <submittedName>
        <fullName evidence="1">Uncharacterized protein</fullName>
    </submittedName>
</protein>
<name>A0A5F9CQZ4_RABIT</name>
<evidence type="ECO:0000313" key="1">
    <source>
        <dbReference type="Ensembl" id="ENSOCUP00000035918.1"/>
    </source>
</evidence>
<sequence>MNQEAWKQRLIISNGSIKIKYDPLCVIYRKFHMPKSYTNSSYPVVKRRLKMLA</sequence>
<organism evidence="1 2">
    <name type="scientific">Oryctolagus cuniculus</name>
    <name type="common">Rabbit</name>
    <dbReference type="NCBI Taxonomy" id="9986"/>
    <lineage>
        <taxon>Eukaryota</taxon>
        <taxon>Metazoa</taxon>
        <taxon>Chordata</taxon>
        <taxon>Craniata</taxon>
        <taxon>Vertebrata</taxon>
        <taxon>Euteleostomi</taxon>
        <taxon>Mammalia</taxon>
        <taxon>Eutheria</taxon>
        <taxon>Euarchontoglires</taxon>
        <taxon>Glires</taxon>
        <taxon>Lagomorpha</taxon>
        <taxon>Leporidae</taxon>
        <taxon>Oryctolagus</taxon>
    </lineage>
</organism>
<reference evidence="1 2" key="1">
    <citation type="journal article" date="2011" name="Nature">
        <title>A high-resolution map of human evolutionary constraint using 29 mammals.</title>
        <authorList>
            <person name="Lindblad-Toh K."/>
            <person name="Garber M."/>
            <person name="Zuk O."/>
            <person name="Lin M.F."/>
            <person name="Parker B.J."/>
            <person name="Washietl S."/>
            <person name="Kheradpour P."/>
            <person name="Ernst J."/>
            <person name="Jordan G."/>
            <person name="Mauceli E."/>
            <person name="Ward L.D."/>
            <person name="Lowe C.B."/>
            <person name="Holloway A.K."/>
            <person name="Clamp M."/>
            <person name="Gnerre S."/>
            <person name="Alfoldi J."/>
            <person name="Beal K."/>
            <person name="Chang J."/>
            <person name="Clawson H."/>
            <person name="Cuff J."/>
            <person name="Di Palma F."/>
            <person name="Fitzgerald S."/>
            <person name="Flicek P."/>
            <person name="Guttman M."/>
            <person name="Hubisz M.J."/>
            <person name="Jaffe D.B."/>
            <person name="Jungreis I."/>
            <person name="Kent W.J."/>
            <person name="Kostka D."/>
            <person name="Lara M."/>
            <person name="Martins A.L."/>
            <person name="Massingham T."/>
            <person name="Moltke I."/>
            <person name="Raney B.J."/>
            <person name="Rasmussen M.D."/>
            <person name="Robinson J."/>
            <person name="Stark A."/>
            <person name="Vilella A.J."/>
            <person name="Wen J."/>
            <person name="Xie X."/>
            <person name="Zody M.C."/>
            <person name="Baldwin J."/>
            <person name="Bloom T."/>
            <person name="Chin C.W."/>
            <person name="Heiman D."/>
            <person name="Nicol R."/>
            <person name="Nusbaum C."/>
            <person name="Young S."/>
            <person name="Wilkinson J."/>
            <person name="Worley K.C."/>
            <person name="Kovar C.L."/>
            <person name="Muzny D.M."/>
            <person name="Gibbs R.A."/>
            <person name="Cree A."/>
            <person name="Dihn H.H."/>
            <person name="Fowler G."/>
            <person name="Jhangiani S."/>
            <person name="Joshi V."/>
            <person name="Lee S."/>
            <person name="Lewis L.R."/>
            <person name="Nazareth L.V."/>
            <person name="Okwuonu G."/>
            <person name="Santibanez J."/>
            <person name="Warren W.C."/>
            <person name="Mardis E.R."/>
            <person name="Weinstock G.M."/>
            <person name="Wilson R.K."/>
            <person name="Delehaunty K."/>
            <person name="Dooling D."/>
            <person name="Fronik C."/>
            <person name="Fulton L."/>
            <person name="Fulton B."/>
            <person name="Graves T."/>
            <person name="Minx P."/>
            <person name="Sodergren E."/>
            <person name="Birney E."/>
            <person name="Margulies E.H."/>
            <person name="Herrero J."/>
            <person name="Green E.D."/>
            <person name="Haussler D."/>
            <person name="Siepel A."/>
            <person name="Goldman N."/>
            <person name="Pollard K.S."/>
            <person name="Pedersen J.S."/>
            <person name="Lander E.S."/>
            <person name="Kellis M."/>
        </authorList>
    </citation>
    <scope>NUCLEOTIDE SEQUENCE [LARGE SCALE GENOMIC DNA]</scope>
    <source>
        <strain evidence="1 2">Thorbecke inbred</strain>
    </source>
</reference>
<evidence type="ECO:0000313" key="2">
    <source>
        <dbReference type="Proteomes" id="UP000001811"/>
    </source>
</evidence>
<proteinExistence type="predicted"/>
<dbReference type="Proteomes" id="UP000001811">
    <property type="component" value="Chromosome 16"/>
</dbReference>
<keyword evidence="2" id="KW-1185">Reference proteome</keyword>
<dbReference type="EMBL" id="AAGW02026094">
    <property type="status" value="NOT_ANNOTATED_CDS"/>
    <property type="molecule type" value="Genomic_DNA"/>
</dbReference>
<reference evidence="1" key="2">
    <citation type="submission" date="2025-08" db="UniProtKB">
        <authorList>
            <consortium name="Ensembl"/>
        </authorList>
    </citation>
    <scope>IDENTIFICATION</scope>
    <source>
        <strain evidence="1">Thorbecke</strain>
    </source>
</reference>
<reference evidence="1" key="3">
    <citation type="submission" date="2025-09" db="UniProtKB">
        <authorList>
            <consortium name="Ensembl"/>
        </authorList>
    </citation>
    <scope>IDENTIFICATION</scope>
    <source>
        <strain evidence="1">Thorbecke</strain>
    </source>
</reference>
<dbReference type="InParanoid" id="A0A5F9CQZ4"/>
<dbReference type="Ensembl" id="ENSOCUT00000043566.1">
    <property type="protein sequence ID" value="ENSOCUP00000035918.1"/>
    <property type="gene ID" value="ENSOCUG00000032011.1"/>
</dbReference>
<accession>A0A5F9CQZ4</accession>
<dbReference type="GeneTree" id="ENSGT00960000190284"/>